<name>A0A9D4I8W4_DREPO</name>
<dbReference type="AlphaFoldDB" id="A0A9D4I8W4"/>
<accession>A0A9D4I8W4</accession>
<reference evidence="1" key="2">
    <citation type="submission" date="2020-11" db="EMBL/GenBank/DDBJ databases">
        <authorList>
            <person name="McCartney M.A."/>
            <person name="Auch B."/>
            <person name="Kono T."/>
            <person name="Mallez S."/>
            <person name="Becker A."/>
            <person name="Gohl D.M."/>
            <person name="Silverstein K.A.T."/>
            <person name="Koren S."/>
            <person name="Bechman K.B."/>
            <person name="Herman A."/>
            <person name="Abrahante J.E."/>
            <person name="Garbe J."/>
        </authorList>
    </citation>
    <scope>NUCLEOTIDE SEQUENCE</scope>
    <source>
        <strain evidence="1">Duluth1</strain>
        <tissue evidence="1">Whole animal</tissue>
    </source>
</reference>
<evidence type="ECO:0008006" key="3">
    <source>
        <dbReference type="Google" id="ProtNLM"/>
    </source>
</evidence>
<evidence type="ECO:0000313" key="2">
    <source>
        <dbReference type="Proteomes" id="UP000828390"/>
    </source>
</evidence>
<protein>
    <recommendedName>
        <fullName evidence="3">THAP-type domain-containing protein</fullName>
    </recommendedName>
</protein>
<organism evidence="1 2">
    <name type="scientific">Dreissena polymorpha</name>
    <name type="common">Zebra mussel</name>
    <name type="synonym">Mytilus polymorpha</name>
    <dbReference type="NCBI Taxonomy" id="45954"/>
    <lineage>
        <taxon>Eukaryota</taxon>
        <taxon>Metazoa</taxon>
        <taxon>Spiralia</taxon>
        <taxon>Lophotrochozoa</taxon>
        <taxon>Mollusca</taxon>
        <taxon>Bivalvia</taxon>
        <taxon>Autobranchia</taxon>
        <taxon>Heteroconchia</taxon>
        <taxon>Euheterodonta</taxon>
        <taxon>Imparidentia</taxon>
        <taxon>Neoheterodontei</taxon>
        <taxon>Myida</taxon>
        <taxon>Dreissenoidea</taxon>
        <taxon>Dreissenidae</taxon>
        <taxon>Dreissena</taxon>
    </lineage>
</organism>
<sequence>MVQCAAFGCNARLENWKKGFFCFPAGDSIGRKWIQAVSLRRIIDGTLVDFTPS</sequence>
<proteinExistence type="predicted"/>
<comment type="caution">
    <text evidence="1">The sequence shown here is derived from an EMBL/GenBank/DDBJ whole genome shotgun (WGS) entry which is preliminary data.</text>
</comment>
<reference evidence="1" key="1">
    <citation type="journal article" date="2019" name="bioRxiv">
        <title>The Genome of the Zebra Mussel, Dreissena polymorpha: A Resource for Invasive Species Research.</title>
        <authorList>
            <person name="McCartney M.A."/>
            <person name="Auch B."/>
            <person name="Kono T."/>
            <person name="Mallez S."/>
            <person name="Zhang Y."/>
            <person name="Obille A."/>
            <person name="Becker A."/>
            <person name="Abrahante J.E."/>
            <person name="Garbe J."/>
            <person name="Badalamenti J.P."/>
            <person name="Herman A."/>
            <person name="Mangelson H."/>
            <person name="Liachko I."/>
            <person name="Sullivan S."/>
            <person name="Sone E.D."/>
            <person name="Koren S."/>
            <person name="Silverstein K.A.T."/>
            <person name="Beckman K.B."/>
            <person name="Gohl D.M."/>
        </authorList>
    </citation>
    <scope>NUCLEOTIDE SEQUENCE</scope>
    <source>
        <strain evidence="1">Duluth1</strain>
        <tissue evidence="1">Whole animal</tissue>
    </source>
</reference>
<gene>
    <name evidence="1" type="ORF">DPMN_185637</name>
</gene>
<dbReference type="Proteomes" id="UP000828390">
    <property type="component" value="Unassembled WGS sequence"/>
</dbReference>
<evidence type="ECO:0000313" key="1">
    <source>
        <dbReference type="EMBL" id="KAH3751092.1"/>
    </source>
</evidence>
<dbReference type="EMBL" id="JAIWYP010000010">
    <property type="protein sequence ID" value="KAH3751092.1"/>
    <property type="molecule type" value="Genomic_DNA"/>
</dbReference>
<keyword evidence="2" id="KW-1185">Reference proteome</keyword>